<sequence length="99" mass="11033">MENSNSNIDTVIMPQSACRGDQVSVLARLKNIASEVKYVVIEIPLYGISQVMKLQNDGSYSLSYCIPYDAYSGSYSVRINVTDRNYNSIASSSFDYIVK</sequence>
<protein>
    <recommendedName>
        <fullName evidence="2">YtkA-like domain-containing protein</fullName>
    </recommendedName>
</protein>
<gene>
    <name evidence="1" type="ORF">SDC9_143517</name>
</gene>
<evidence type="ECO:0000313" key="1">
    <source>
        <dbReference type="EMBL" id="MPM96356.1"/>
    </source>
</evidence>
<proteinExistence type="predicted"/>
<name>A0A645E456_9ZZZZ</name>
<reference evidence="1" key="1">
    <citation type="submission" date="2019-08" db="EMBL/GenBank/DDBJ databases">
        <authorList>
            <person name="Kucharzyk K."/>
            <person name="Murdoch R.W."/>
            <person name="Higgins S."/>
            <person name="Loffler F."/>
        </authorList>
    </citation>
    <scope>NUCLEOTIDE SEQUENCE</scope>
</reference>
<organism evidence="1">
    <name type="scientific">bioreactor metagenome</name>
    <dbReference type="NCBI Taxonomy" id="1076179"/>
    <lineage>
        <taxon>unclassified sequences</taxon>
        <taxon>metagenomes</taxon>
        <taxon>ecological metagenomes</taxon>
    </lineage>
</organism>
<comment type="caution">
    <text evidence="1">The sequence shown here is derived from an EMBL/GenBank/DDBJ whole genome shotgun (WGS) entry which is preliminary data.</text>
</comment>
<accession>A0A645E456</accession>
<evidence type="ECO:0008006" key="2">
    <source>
        <dbReference type="Google" id="ProtNLM"/>
    </source>
</evidence>
<dbReference type="AlphaFoldDB" id="A0A645E456"/>
<dbReference type="EMBL" id="VSSQ01042745">
    <property type="protein sequence ID" value="MPM96356.1"/>
    <property type="molecule type" value="Genomic_DNA"/>
</dbReference>